<organism evidence="8 9">
    <name type="scientific">Leucosporidium creatinivorum</name>
    <dbReference type="NCBI Taxonomy" id="106004"/>
    <lineage>
        <taxon>Eukaryota</taxon>
        <taxon>Fungi</taxon>
        <taxon>Dikarya</taxon>
        <taxon>Basidiomycota</taxon>
        <taxon>Pucciniomycotina</taxon>
        <taxon>Microbotryomycetes</taxon>
        <taxon>Leucosporidiales</taxon>
        <taxon>Leucosporidium</taxon>
    </lineage>
</organism>
<gene>
    <name evidence="8" type="ORF">BCR35DRAFT_319440</name>
</gene>
<keyword evidence="2 8" id="KW-0378">Hydrolase</keyword>
<proteinExistence type="inferred from homology"/>
<comment type="caution">
    <text evidence="8">The sequence shown here is derived from an EMBL/GenBank/DDBJ whole genome shotgun (WGS) entry which is preliminary data.</text>
</comment>
<dbReference type="OrthoDB" id="62120at2759"/>
<name>A0A1Y2DEZ8_9BASI</name>
<dbReference type="SUPFAM" id="SSF51445">
    <property type="entry name" value="(Trans)glycosidases"/>
    <property type="match status" value="1"/>
</dbReference>
<evidence type="ECO:0000256" key="2">
    <source>
        <dbReference type="ARBA" id="ARBA00022801"/>
    </source>
</evidence>
<sequence length="581" mass="64629">MEDGSEFIYRNDFGGIWNSTPFSTSAVAQADTPPLSEPWDYSAQRIYGVNLGGWLTLEPFITPALFEPFLNASTPAVDEWTLSENLGDRLAEVVEHHYATFITEQDFARIAGAGLNWARIAVPFWALEVREGEPFLAYVSWKYFLKAMGWARKYGIRINLDLHTVPGSQNGWNHSGKYGPVGFLNGVMGVANAQRTLNLIRSLTEFLTLPENAEVVPMFSVLNEPFMETIGSFSLKSFYFEAYRTVRAVSGLGEGHGPMITFHDGFKGTARWYGFLPGSDRVALDSHRYLAFRDPNLDPMDLQALKPCANWATDFNRTMAQVGVAMTGEWSVAVNDCGRFLNGVGLGTRFEGTFPSASDPNGPGASPVGGCEKWEDFMSWDEELKEGLKQVALAHMDAFQNWFYWTWKTSPSLLSPNPSLPSNPIWSYSLGLEHGYIPSNPRASLGFCDANAKAHEVPPPKRFRFNRPLYDWQTGRGPIEELGKINTTRADAEGWSAFPPEWVGRGEARLRSEELPRLVRGEGKEGAVEVIGPRPSDAVDEGWRDQEGWWVEQKGCDYSSPWGGVGAEVLRGACTSLVRES</sequence>
<reference evidence="8 9" key="1">
    <citation type="submission" date="2016-07" db="EMBL/GenBank/DDBJ databases">
        <title>Pervasive Adenine N6-methylation of Active Genes in Fungi.</title>
        <authorList>
            <consortium name="DOE Joint Genome Institute"/>
            <person name="Mondo S.J."/>
            <person name="Dannebaum R.O."/>
            <person name="Kuo R.C."/>
            <person name="Labutti K."/>
            <person name="Haridas S."/>
            <person name="Kuo A."/>
            <person name="Salamov A."/>
            <person name="Ahrendt S.R."/>
            <person name="Lipzen A."/>
            <person name="Sullivan W."/>
            <person name="Andreopoulos W.B."/>
            <person name="Clum A."/>
            <person name="Lindquist E."/>
            <person name="Daum C."/>
            <person name="Ramamoorthy G.K."/>
            <person name="Gryganskyi A."/>
            <person name="Culley D."/>
            <person name="Magnuson J.K."/>
            <person name="James T.Y."/>
            <person name="O'Malley M.A."/>
            <person name="Stajich J.E."/>
            <person name="Spatafora J.W."/>
            <person name="Visel A."/>
            <person name="Grigoriev I.V."/>
        </authorList>
    </citation>
    <scope>NUCLEOTIDE SEQUENCE [LARGE SCALE GENOMIC DNA]</scope>
    <source>
        <strain evidence="8 9">62-1032</strain>
    </source>
</reference>
<dbReference type="EMBL" id="MCGR01000081">
    <property type="protein sequence ID" value="ORY57706.1"/>
    <property type="molecule type" value="Genomic_DNA"/>
</dbReference>
<dbReference type="PANTHER" id="PTHR31297:SF34">
    <property type="entry name" value="GLUCAN 1,3-BETA-GLUCOSIDASE 2"/>
    <property type="match status" value="1"/>
</dbReference>
<keyword evidence="9" id="KW-1185">Reference proteome</keyword>
<dbReference type="GO" id="GO:0009986">
    <property type="term" value="C:cell surface"/>
    <property type="evidence" value="ECO:0007669"/>
    <property type="project" value="TreeGrafter"/>
</dbReference>
<comment type="catalytic activity">
    <reaction evidence="6">
        <text>Successive hydrolysis of beta-D-glucose units from the non-reducing ends of (1-&gt;3)-beta-D-glucans, releasing alpha-glucose.</text>
        <dbReference type="EC" id="3.2.1.58"/>
    </reaction>
</comment>
<dbReference type="AlphaFoldDB" id="A0A1Y2DEZ8"/>
<dbReference type="GO" id="GO:0009251">
    <property type="term" value="P:glucan catabolic process"/>
    <property type="evidence" value="ECO:0007669"/>
    <property type="project" value="TreeGrafter"/>
</dbReference>
<dbReference type="Proteomes" id="UP000193467">
    <property type="component" value="Unassembled WGS sequence"/>
</dbReference>
<evidence type="ECO:0000256" key="6">
    <source>
        <dbReference type="ARBA" id="ARBA00036824"/>
    </source>
</evidence>
<dbReference type="FunFam" id="3.20.20.80:FF:000033">
    <property type="entry name" value="Glucan 1,3-beta-glucosidase A"/>
    <property type="match status" value="1"/>
</dbReference>
<dbReference type="InterPro" id="IPR017853">
    <property type="entry name" value="GH"/>
</dbReference>
<evidence type="ECO:0000313" key="8">
    <source>
        <dbReference type="EMBL" id="ORY57706.1"/>
    </source>
</evidence>
<evidence type="ECO:0000256" key="3">
    <source>
        <dbReference type="ARBA" id="ARBA00023180"/>
    </source>
</evidence>
<keyword evidence="4" id="KW-0326">Glycosidase</keyword>
<dbReference type="PANTHER" id="PTHR31297">
    <property type="entry name" value="GLUCAN ENDO-1,6-BETA-GLUCOSIDASE B"/>
    <property type="match status" value="1"/>
</dbReference>
<evidence type="ECO:0000256" key="4">
    <source>
        <dbReference type="ARBA" id="ARBA00023295"/>
    </source>
</evidence>
<comment type="similarity">
    <text evidence="1">Belongs to the glycosyl hydrolase 5 (cellulase A) family.</text>
</comment>
<dbReference type="FunCoup" id="A0A1Y2DEZ8">
    <property type="interactions" value="14"/>
</dbReference>
<dbReference type="GO" id="GO:0004338">
    <property type="term" value="F:glucan exo-1,3-beta-glucosidase activity"/>
    <property type="evidence" value="ECO:0007669"/>
    <property type="project" value="UniProtKB-EC"/>
</dbReference>
<dbReference type="InterPro" id="IPR050386">
    <property type="entry name" value="Glycosyl_hydrolase_5"/>
</dbReference>
<protein>
    <recommendedName>
        <fullName evidence="7">glucan 1,3-beta-glucosidase</fullName>
        <ecNumber evidence="7">3.2.1.58</ecNumber>
    </recommendedName>
</protein>
<keyword evidence="5" id="KW-0961">Cell wall biogenesis/degradation</keyword>
<dbReference type="GO" id="GO:0071555">
    <property type="term" value="P:cell wall organization"/>
    <property type="evidence" value="ECO:0007669"/>
    <property type="project" value="UniProtKB-KW"/>
</dbReference>
<evidence type="ECO:0000256" key="1">
    <source>
        <dbReference type="ARBA" id="ARBA00005641"/>
    </source>
</evidence>
<dbReference type="GO" id="GO:0005576">
    <property type="term" value="C:extracellular region"/>
    <property type="evidence" value="ECO:0007669"/>
    <property type="project" value="TreeGrafter"/>
</dbReference>
<dbReference type="InParanoid" id="A0A1Y2DEZ8"/>
<accession>A0A1Y2DEZ8</accession>
<evidence type="ECO:0000313" key="9">
    <source>
        <dbReference type="Proteomes" id="UP000193467"/>
    </source>
</evidence>
<dbReference type="EC" id="3.2.1.58" evidence="7"/>
<evidence type="ECO:0000256" key="7">
    <source>
        <dbReference type="ARBA" id="ARBA00038929"/>
    </source>
</evidence>
<dbReference type="Gene3D" id="3.20.20.80">
    <property type="entry name" value="Glycosidases"/>
    <property type="match status" value="1"/>
</dbReference>
<dbReference type="STRING" id="106004.A0A1Y2DEZ8"/>
<evidence type="ECO:0000256" key="5">
    <source>
        <dbReference type="ARBA" id="ARBA00023316"/>
    </source>
</evidence>
<keyword evidence="3" id="KW-0325">Glycoprotein</keyword>